<gene>
    <name evidence="2" type="ORF">GIW75_17530</name>
</gene>
<name>A0AAW5A8H7_9PSED</name>
<feature type="chain" id="PRO_5043755969" evidence="1">
    <location>
        <begin position="29"/>
        <end position="294"/>
    </location>
</feature>
<reference evidence="2 3" key="1">
    <citation type="submission" date="2019-11" db="EMBL/GenBank/DDBJ databases">
        <title>Epiphytic Pseudomonas syringae from cherry orchards.</title>
        <authorList>
            <person name="Hulin M.T."/>
        </authorList>
    </citation>
    <scope>NUCLEOTIDE SEQUENCE [LARGE SCALE GENOMIC DNA]</scope>
    <source>
        <strain evidence="2 3">PA-6-9F</strain>
    </source>
</reference>
<evidence type="ECO:0000313" key="2">
    <source>
        <dbReference type="EMBL" id="MCF5058744.1"/>
    </source>
</evidence>
<dbReference type="RefSeq" id="WP_092233895.1">
    <property type="nucleotide sequence ID" value="NZ_FNTR01000004.1"/>
</dbReference>
<keyword evidence="1" id="KW-0732">Signal</keyword>
<sequence length="294" mass="33369">MAARFIRALRRLWLTAPLLVALPLSSQAQETLTWLVRDLPPMTIFDGPQKDQGSIDKMLPLLIERLPQYRHQILHVNRARGIQMLNAPSFTCDPSLVWTPARAKNIVFSTPAFAVLSNGIAIRRNRQDALASYVVDGKFDLARFLGAQQTRLGIVAERSYGPGIDEQLIHADPLELTPHYGNDALGSLLQMQRLGRLEAVLGYWTEIRYQATQQGMDSQDLVFYPIKGMPRYQRIHIGCSNTALGRQAISHINRELQNIPQTALLESYANRLDPLMREQYLRDNPRFFSETPLP</sequence>
<evidence type="ECO:0000256" key="1">
    <source>
        <dbReference type="SAM" id="SignalP"/>
    </source>
</evidence>
<proteinExistence type="predicted"/>
<keyword evidence="3" id="KW-1185">Reference proteome</keyword>
<dbReference type="SUPFAM" id="SSF53850">
    <property type="entry name" value="Periplasmic binding protein-like II"/>
    <property type="match status" value="1"/>
</dbReference>
<organism evidence="2 3">
    <name type="scientific">Pseudomonas proteolytica</name>
    <dbReference type="NCBI Taxonomy" id="219574"/>
    <lineage>
        <taxon>Bacteria</taxon>
        <taxon>Pseudomonadati</taxon>
        <taxon>Pseudomonadota</taxon>
        <taxon>Gammaproteobacteria</taxon>
        <taxon>Pseudomonadales</taxon>
        <taxon>Pseudomonadaceae</taxon>
        <taxon>Pseudomonas</taxon>
    </lineage>
</organism>
<protein>
    <submittedName>
        <fullName evidence="2">TIGR02285 family protein</fullName>
    </submittedName>
</protein>
<dbReference type="InterPro" id="IPR011972">
    <property type="entry name" value="CHP02285"/>
</dbReference>
<feature type="signal peptide" evidence="1">
    <location>
        <begin position="1"/>
        <end position="28"/>
    </location>
</feature>
<comment type="caution">
    <text evidence="2">The sequence shown here is derived from an EMBL/GenBank/DDBJ whole genome shotgun (WGS) entry which is preliminary data.</text>
</comment>
<evidence type="ECO:0000313" key="3">
    <source>
        <dbReference type="Proteomes" id="UP000814172"/>
    </source>
</evidence>
<accession>A0AAW5A8H7</accession>
<dbReference type="GeneID" id="55539727"/>
<dbReference type="NCBIfam" id="TIGR02285">
    <property type="entry name" value="TIGR02285 family protein"/>
    <property type="match status" value="1"/>
</dbReference>
<dbReference type="EMBL" id="WKEW01000061">
    <property type="protein sequence ID" value="MCF5058744.1"/>
    <property type="molecule type" value="Genomic_DNA"/>
</dbReference>
<dbReference type="Proteomes" id="UP000814172">
    <property type="component" value="Unassembled WGS sequence"/>
</dbReference>
<dbReference type="AlphaFoldDB" id="A0AAW5A8H7"/>